<dbReference type="RefSeq" id="XP_064703647.1">
    <property type="nucleotide sequence ID" value="XM_064849423.1"/>
</dbReference>
<proteinExistence type="predicted"/>
<dbReference type="InterPro" id="IPR050315">
    <property type="entry name" value="FAD-oxidoreductase_2"/>
</dbReference>
<dbReference type="SUPFAM" id="SSF51905">
    <property type="entry name" value="FAD/NAD(P)-binding domain"/>
    <property type="match status" value="1"/>
</dbReference>
<evidence type="ECO:0000259" key="5">
    <source>
        <dbReference type="Pfam" id="PF00890"/>
    </source>
</evidence>
<protein>
    <recommendedName>
        <fullName evidence="5">FAD-dependent oxidoreductase 2 FAD-binding domain-containing protein</fullName>
    </recommendedName>
</protein>
<gene>
    <name evidence="6" type="ORF">LTR84_005859</name>
</gene>
<dbReference type="EMBL" id="JAVRRD010000022">
    <property type="protein sequence ID" value="KAK5048189.1"/>
    <property type="molecule type" value="Genomic_DNA"/>
</dbReference>
<keyword evidence="3" id="KW-0274">FAD</keyword>
<dbReference type="InterPro" id="IPR036188">
    <property type="entry name" value="FAD/NAD-bd_sf"/>
</dbReference>
<sequence length="598" mass="64987">MALQLLTKCPRRSGFGTPVTIATRNIRSRNFATIRHFQTTQQYDEEFDVVVVGSGAGGLTAAITATLVGKQKVLVTEKSKWFGGTSAFSGGALWVPMSRHTEKDTDSIARAKTYIQSYLQKISRMEDYDDALVSAYLETAPEMVEFLESSSAAQFVPCATPDYYMELEGAVTAGRTILNAPYDGRRLGSKLVKQVRYPLQGYCAFGSMQADALDFNAWTHPFSNFRNLALVTGSVLRYMVDRVRYGKGTNFCNGNALVGRLLESATRSGIEFRNEAAAIEPILADGRIMGVVIDRHDGPVRVRAKKAVILATGGFARNGSWARKFLPAGSEWTVSPRSNQGDGIQIGLTSGGVLPKPLNENAALWSPVSEIKTRKGPRIYPHFVMGLTKPGSIIVDVDARRFANESASYQDFGKAVQAAGVQKQYLIGTKAHLRKYGMGAALPAPYPINHLVRQGYLVRAPTISGLATKIGLDPRKLTATVEKFNKFAREGKDPDFHRGEAGYDRAFGDPSQPNPCLGPLEHGPFYAISMHAGNGITMYGLKTNQDAQVLDSQENPVPGLYAVGADSNHFLRGHYPSGGLTLGPSMVFGYRAGLHSGR</sequence>
<reference evidence="6 7" key="1">
    <citation type="submission" date="2023-08" db="EMBL/GenBank/DDBJ databases">
        <title>Black Yeasts Isolated from many extreme environments.</title>
        <authorList>
            <person name="Coleine C."/>
            <person name="Stajich J.E."/>
            <person name="Selbmann L."/>
        </authorList>
    </citation>
    <scope>NUCLEOTIDE SEQUENCE [LARGE SCALE GENOMIC DNA]</scope>
    <source>
        <strain evidence="6 7">CCFEE 5792</strain>
    </source>
</reference>
<dbReference type="Gene3D" id="3.50.50.60">
    <property type="entry name" value="FAD/NAD(P)-binding domain"/>
    <property type="match status" value="2"/>
</dbReference>
<evidence type="ECO:0000313" key="7">
    <source>
        <dbReference type="Proteomes" id="UP001358417"/>
    </source>
</evidence>
<keyword evidence="2" id="KW-0285">Flavoprotein</keyword>
<comment type="caution">
    <text evidence="6">The sequence shown here is derived from an EMBL/GenBank/DDBJ whole genome shotgun (WGS) entry which is preliminary data.</text>
</comment>
<evidence type="ECO:0000313" key="6">
    <source>
        <dbReference type="EMBL" id="KAK5048189.1"/>
    </source>
</evidence>
<dbReference type="AlphaFoldDB" id="A0AAV9N277"/>
<accession>A0AAV9N277</accession>
<organism evidence="6 7">
    <name type="scientific">Exophiala bonariae</name>
    <dbReference type="NCBI Taxonomy" id="1690606"/>
    <lineage>
        <taxon>Eukaryota</taxon>
        <taxon>Fungi</taxon>
        <taxon>Dikarya</taxon>
        <taxon>Ascomycota</taxon>
        <taxon>Pezizomycotina</taxon>
        <taxon>Eurotiomycetes</taxon>
        <taxon>Chaetothyriomycetidae</taxon>
        <taxon>Chaetothyriales</taxon>
        <taxon>Herpotrichiellaceae</taxon>
        <taxon>Exophiala</taxon>
    </lineage>
</organism>
<comment type="cofactor">
    <cofactor evidence="1">
        <name>FAD</name>
        <dbReference type="ChEBI" id="CHEBI:57692"/>
    </cofactor>
</comment>
<dbReference type="Pfam" id="PF00890">
    <property type="entry name" value="FAD_binding_2"/>
    <property type="match status" value="1"/>
</dbReference>
<dbReference type="PANTHER" id="PTHR43400:SF10">
    <property type="entry name" value="3-OXOSTEROID 1-DEHYDROGENASE"/>
    <property type="match status" value="1"/>
</dbReference>
<dbReference type="InterPro" id="IPR003953">
    <property type="entry name" value="FAD-dep_OxRdtase_2_FAD-bd"/>
</dbReference>
<dbReference type="PRINTS" id="PR00411">
    <property type="entry name" value="PNDRDTASEI"/>
</dbReference>
<dbReference type="PANTHER" id="PTHR43400">
    <property type="entry name" value="FUMARATE REDUCTASE"/>
    <property type="match status" value="1"/>
</dbReference>
<evidence type="ECO:0000256" key="2">
    <source>
        <dbReference type="ARBA" id="ARBA00022630"/>
    </source>
</evidence>
<evidence type="ECO:0000256" key="3">
    <source>
        <dbReference type="ARBA" id="ARBA00022827"/>
    </source>
</evidence>
<dbReference type="Proteomes" id="UP001358417">
    <property type="component" value="Unassembled WGS sequence"/>
</dbReference>
<keyword evidence="4" id="KW-0560">Oxidoreductase</keyword>
<feature type="domain" description="FAD-dependent oxidoreductase 2 FAD-binding" evidence="5">
    <location>
        <begin position="48"/>
        <end position="582"/>
    </location>
</feature>
<dbReference type="SUPFAM" id="SSF56425">
    <property type="entry name" value="Succinate dehydrogenase/fumarate reductase flavoprotein, catalytic domain"/>
    <property type="match status" value="1"/>
</dbReference>
<keyword evidence="7" id="KW-1185">Reference proteome</keyword>
<dbReference type="InterPro" id="IPR027477">
    <property type="entry name" value="Succ_DH/fumarate_Rdtase_cat_sf"/>
</dbReference>
<dbReference type="Gene3D" id="3.90.700.10">
    <property type="entry name" value="Succinate dehydrogenase/fumarate reductase flavoprotein, catalytic domain"/>
    <property type="match status" value="1"/>
</dbReference>
<dbReference type="GeneID" id="89974033"/>
<evidence type="ECO:0000256" key="4">
    <source>
        <dbReference type="ARBA" id="ARBA00023002"/>
    </source>
</evidence>
<evidence type="ECO:0000256" key="1">
    <source>
        <dbReference type="ARBA" id="ARBA00001974"/>
    </source>
</evidence>
<dbReference type="GO" id="GO:0008202">
    <property type="term" value="P:steroid metabolic process"/>
    <property type="evidence" value="ECO:0007669"/>
    <property type="project" value="UniProtKB-ARBA"/>
</dbReference>
<name>A0AAV9N277_9EURO</name>
<dbReference type="GO" id="GO:0016491">
    <property type="term" value="F:oxidoreductase activity"/>
    <property type="evidence" value="ECO:0007669"/>
    <property type="project" value="UniProtKB-KW"/>
</dbReference>